<comment type="cofactor">
    <cofactor evidence="1">
        <name>Mg(2+)</name>
        <dbReference type="ChEBI" id="CHEBI:18420"/>
    </cofactor>
</comment>
<dbReference type="Gene3D" id="3.90.79.10">
    <property type="entry name" value="Nucleoside Triphosphate Pyrophosphohydrolase"/>
    <property type="match status" value="1"/>
</dbReference>
<evidence type="ECO:0000256" key="1">
    <source>
        <dbReference type="ARBA" id="ARBA00001946"/>
    </source>
</evidence>
<reference evidence="4 5" key="1">
    <citation type="journal article" date="2013" name="PLoS ONE">
        <title>Genomic Analysis by Deep Sequencing of the Probiotic Lactobacillus brevis KB290 Harboring Nine Plasmids Reveals Genomic Stability.</title>
        <authorList>
            <person name="Fukao M."/>
            <person name="Oshima K."/>
            <person name="Morita H."/>
            <person name="Toh H."/>
            <person name="Suda W."/>
            <person name="Kim S.W."/>
            <person name="Suzuki S."/>
            <person name="Yakabe T."/>
            <person name="Hattori M."/>
            <person name="Yajima N."/>
        </authorList>
    </citation>
    <scope>NUCLEOTIDE SEQUENCE [LARGE SCALE GENOMIC DNA]</scope>
    <source>
        <strain evidence="4 5">KB290</strain>
    </source>
</reference>
<dbReference type="GO" id="GO:0006753">
    <property type="term" value="P:nucleoside phosphate metabolic process"/>
    <property type="evidence" value="ECO:0007669"/>
    <property type="project" value="TreeGrafter"/>
</dbReference>
<dbReference type="FunFam" id="3.90.79.10:FF:000024">
    <property type="entry name" value="ADP-ribose pyrophosphatase"/>
    <property type="match status" value="1"/>
</dbReference>
<dbReference type="HOGENOM" id="CLU_062658_5_1_9"/>
<dbReference type="GO" id="GO:0016787">
    <property type="term" value="F:hydrolase activity"/>
    <property type="evidence" value="ECO:0007669"/>
    <property type="project" value="UniProtKB-KW"/>
</dbReference>
<dbReference type="SUPFAM" id="SSF55811">
    <property type="entry name" value="Nudix"/>
    <property type="match status" value="1"/>
</dbReference>
<accession>M5AFA9</accession>
<dbReference type="GO" id="GO:0019693">
    <property type="term" value="P:ribose phosphate metabolic process"/>
    <property type="evidence" value="ECO:0007669"/>
    <property type="project" value="TreeGrafter"/>
</dbReference>
<name>M5AFA9_LEVBR</name>
<dbReference type="PATRIC" id="fig|1001583.3.peg.1370"/>
<evidence type="ECO:0000313" key="5">
    <source>
        <dbReference type="Proteomes" id="UP000012042"/>
    </source>
</evidence>
<dbReference type="GO" id="GO:0005829">
    <property type="term" value="C:cytosol"/>
    <property type="evidence" value="ECO:0007669"/>
    <property type="project" value="TreeGrafter"/>
</dbReference>
<dbReference type="PANTHER" id="PTHR11839">
    <property type="entry name" value="UDP/ADP-SUGAR PYROPHOSPHATASE"/>
    <property type="match status" value="1"/>
</dbReference>
<evidence type="ECO:0000259" key="3">
    <source>
        <dbReference type="PROSITE" id="PS51462"/>
    </source>
</evidence>
<dbReference type="Pfam" id="PF00293">
    <property type="entry name" value="NUDIX"/>
    <property type="match status" value="1"/>
</dbReference>
<proteinExistence type="predicted"/>
<dbReference type="InterPro" id="IPR000086">
    <property type="entry name" value="NUDIX_hydrolase_dom"/>
</dbReference>
<dbReference type="Proteomes" id="UP000012042">
    <property type="component" value="Chromosome"/>
</dbReference>
<organism evidence="4 5">
    <name type="scientific">Levilactobacillus brevis KB290</name>
    <dbReference type="NCBI Taxonomy" id="1001583"/>
    <lineage>
        <taxon>Bacteria</taxon>
        <taxon>Bacillati</taxon>
        <taxon>Bacillota</taxon>
        <taxon>Bacilli</taxon>
        <taxon>Lactobacillales</taxon>
        <taxon>Lactobacillaceae</taxon>
        <taxon>Levilactobacillus</taxon>
    </lineage>
</organism>
<evidence type="ECO:0000313" key="4">
    <source>
        <dbReference type="EMBL" id="BAN07022.1"/>
    </source>
</evidence>
<feature type="domain" description="Nudix hydrolase" evidence="3">
    <location>
        <begin position="49"/>
        <end position="182"/>
    </location>
</feature>
<sequence length="190" mass="21495">MSPQVLRRINMDLEEHVESTEELYNGVIIKVERQQVRLPNGDSASREIVRHAGAVGILALTADNKMILERQWRAPIAAATLEIPAGKLDQRDADNVEHAVIRELNEEIRYQPGQLKRITGFYSSVGFSDEYMTLFLATDLKPVTTELPRDQGENLELLTVTKEEAQAMIDSGEINDAKTITAIYYWLLQK</sequence>
<evidence type="ECO:0000256" key="2">
    <source>
        <dbReference type="ARBA" id="ARBA00022801"/>
    </source>
</evidence>
<dbReference type="PANTHER" id="PTHR11839:SF18">
    <property type="entry name" value="NUDIX HYDROLASE DOMAIN-CONTAINING PROTEIN"/>
    <property type="match status" value="1"/>
</dbReference>
<dbReference type="EMBL" id="AP012167">
    <property type="protein sequence ID" value="BAN07022.1"/>
    <property type="molecule type" value="Genomic_DNA"/>
</dbReference>
<keyword evidence="2" id="KW-0378">Hydrolase</keyword>
<dbReference type="AlphaFoldDB" id="M5AFA9"/>
<protein>
    <submittedName>
        <fullName evidence="4">ADP-ribose pyrophosphatase</fullName>
    </submittedName>
</protein>
<dbReference type="InterPro" id="IPR015797">
    <property type="entry name" value="NUDIX_hydrolase-like_dom_sf"/>
</dbReference>
<dbReference type="KEGG" id="lbk:LVISKB_1387"/>
<dbReference type="CDD" id="cd03424">
    <property type="entry name" value="NUDIX_ADPRase_Nudt5_UGPPase_Nudt14"/>
    <property type="match status" value="1"/>
</dbReference>
<gene>
    <name evidence="4" type="ORF">LVISKB_1387</name>
</gene>
<dbReference type="PROSITE" id="PS51462">
    <property type="entry name" value="NUDIX"/>
    <property type="match status" value="1"/>
</dbReference>